<evidence type="ECO:0008006" key="4">
    <source>
        <dbReference type="Google" id="ProtNLM"/>
    </source>
</evidence>
<gene>
    <name evidence="2" type="ORF">FFLO_03916</name>
</gene>
<organism evidence="2 3">
    <name type="scientific">Filobasidium floriforme</name>
    <dbReference type="NCBI Taxonomy" id="5210"/>
    <lineage>
        <taxon>Eukaryota</taxon>
        <taxon>Fungi</taxon>
        <taxon>Dikarya</taxon>
        <taxon>Basidiomycota</taxon>
        <taxon>Agaricomycotina</taxon>
        <taxon>Tremellomycetes</taxon>
        <taxon>Filobasidiales</taxon>
        <taxon>Filobasidiaceae</taxon>
        <taxon>Filobasidium</taxon>
    </lineage>
</organism>
<comment type="caution">
    <text evidence="2">The sequence shown here is derived from an EMBL/GenBank/DDBJ whole genome shotgun (WGS) entry which is preliminary data.</text>
</comment>
<protein>
    <recommendedName>
        <fullName evidence="4">CCHC-type domain-containing protein</fullName>
    </recommendedName>
</protein>
<keyword evidence="3" id="KW-1185">Reference proteome</keyword>
<reference evidence="2" key="1">
    <citation type="submission" date="2020-04" db="EMBL/GenBank/DDBJ databases">
        <title>Analysis of mating type loci in Filobasidium floriforme.</title>
        <authorList>
            <person name="Nowrousian M."/>
        </authorList>
    </citation>
    <scope>NUCLEOTIDE SEQUENCE</scope>
    <source>
        <strain evidence="2">CBS 6242</strain>
    </source>
</reference>
<proteinExistence type="predicted"/>
<feature type="compositionally biased region" description="Polar residues" evidence="1">
    <location>
        <begin position="193"/>
        <end position="204"/>
    </location>
</feature>
<evidence type="ECO:0000256" key="1">
    <source>
        <dbReference type="SAM" id="MobiDB-lite"/>
    </source>
</evidence>
<accession>A0A8K0NQD4</accession>
<sequence>MLLLDCDENRAKQAKFFRVNLIEGSAAAIWFESQVPEAAKSDWSALVPLLKQRFDDSIEDRRAAFRMLTTTRLEDKDVGVTDTAGLMKHVSWARTIAIAKQRAGQDPDNLNAFLVLNNIGSHTRSLILATGSADTVSQICGKVESLTPNEVDTIREMVKRESDNAEMKSKVAQLERQLARQPLGNSLQQISNSTNSFEQSSWGQQPLPAGNEQVRVEPGPFPSIADGHDRYWRAVQAFYTKHGEGAYASLSKPFPLSPGTEPAGSNECFKCGLTSHLRPQCSASYSLPENEQRYRGSVMKQKRDSGLLATSSQQNRPLRWIGYSPYEREFSHLASMPISPPMQPMDLHHESGSGNDDGSSL</sequence>
<dbReference type="AlphaFoldDB" id="A0A8K0NQD4"/>
<evidence type="ECO:0000313" key="3">
    <source>
        <dbReference type="Proteomes" id="UP000812966"/>
    </source>
</evidence>
<dbReference type="EMBL" id="JABELV010000076">
    <property type="protein sequence ID" value="KAG7532041.1"/>
    <property type="molecule type" value="Genomic_DNA"/>
</dbReference>
<dbReference type="Proteomes" id="UP000812966">
    <property type="component" value="Unassembled WGS sequence"/>
</dbReference>
<name>A0A8K0NQD4_9TREE</name>
<evidence type="ECO:0000313" key="2">
    <source>
        <dbReference type="EMBL" id="KAG7532041.1"/>
    </source>
</evidence>
<feature type="compositionally biased region" description="Polar residues" evidence="1">
    <location>
        <begin position="352"/>
        <end position="361"/>
    </location>
</feature>
<feature type="region of interest" description="Disordered" evidence="1">
    <location>
        <begin position="193"/>
        <end position="213"/>
    </location>
</feature>
<feature type="region of interest" description="Disordered" evidence="1">
    <location>
        <begin position="335"/>
        <end position="361"/>
    </location>
</feature>